<accession>A8GYL8</accession>
<dbReference type="PANTHER" id="PTHR36307:SF1">
    <property type="entry name" value="FLAGELLA BASAL BODY P-RING FORMATION PROTEIN FLGA"/>
    <property type="match status" value="1"/>
</dbReference>
<proteinExistence type="inferred from homology"/>
<comment type="subcellular location">
    <subcellularLocation>
        <location evidence="1">Periplasm</location>
    </subcellularLocation>
</comment>
<evidence type="ECO:0000256" key="5">
    <source>
        <dbReference type="ARBA" id="ARBA00022764"/>
    </source>
</evidence>
<dbReference type="InterPro" id="IPR039246">
    <property type="entry name" value="Flagellar_FlgA"/>
</dbReference>
<dbReference type="STRING" id="398579.Spea_0076"/>
<feature type="domain" description="SAF" evidence="7">
    <location>
        <begin position="129"/>
        <end position="191"/>
    </location>
</feature>
<comment type="function">
    <text evidence="6">Involved in the assembly process of the P-ring formation. It may associate with FlgF on the rod constituting a structure essential for the P-ring assembly or may act as a modulator protein for the P-ring assembly.</text>
</comment>
<organism evidence="8 9">
    <name type="scientific">Shewanella pealeana (strain ATCC 700345 / ANG-SQ1)</name>
    <dbReference type="NCBI Taxonomy" id="398579"/>
    <lineage>
        <taxon>Bacteria</taxon>
        <taxon>Pseudomonadati</taxon>
        <taxon>Pseudomonadota</taxon>
        <taxon>Gammaproteobacteria</taxon>
        <taxon>Alteromonadales</taxon>
        <taxon>Shewanellaceae</taxon>
        <taxon>Shewanella</taxon>
    </lineage>
</organism>
<dbReference type="GO" id="GO:0044780">
    <property type="term" value="P:bacterial-type flagellum assembly"/>
    <property type="evidence" value="ECO:0007669"/>
    <property type="project" value="InterPro"/>
</dbReference>
<dbReference type="OrthoDB" id="5729023at2"/>
<keyword evidence="5" id="KW-0574">Periplasm</keyword>
<dbReference type="KEGG" id="spl:Spea_0076"/>
<keyword evidence="4" id="KW-0732">Signal</keyword>
<dbReference type="SMART" id="SM00858">
    <property type="entry name" value="SAF"/>
    <property type="match status" value="1"/>
</dbReference>
<dbReference type="Gene3D" id="3.90.1210.10">
    <property type="entry name" value="Antifreeze-like/N-acetylneuraminic acid synthase C-terminal domain"/>
    <property type="match status" value="1"/>
</dbReference>
<dbReference type="NCBIfam" id="TIGR03170">
    <property type="entry name" value="flgA_cterm"/>
    <property type="match status" value="1"/>
</dbReference>
<evidence type="ECO:0000256" key="3">
    <source>
        <dbReference type="ARBA" id="ARBA00014754"/>
    </source>
</evidence>
<dbReference type="AlphaFoldDB" id="A8GYL8"/>
<evidence type="ECO:0000256" key="4">
    <source>
        <dbReference type="ARBA" id="ARBA00022729"/>
    </source>
</evidence>
<dbReference type="CDD" id="cd11614">
    <property type="entry name" value="SAF_CpaB_FlgA_like"/>
    <property type="match status" value="1"/>
</dbReference>
<dbReference type="Proteomes" id="UP000002608">
    <property type="component" value="Chromosome"/>
</dbReference>
<dbReference type="GO" id="GO:0042597">
    <property type="term" value="C:periplasmic space"/>
    <property type="evidence" value="ECO:0007669"/>
    <property type="project" value="UniProtKB-SubCell"/>
</dbReference>
<evidence type="ECO:0000259" key="7">
    <source>
        <dbReference type="SMART" id="SM00858"/>
    </source>
</evidence>
<dbReference type="EMBL" id="CP000851">
    <property type="protein sequence ID" value="ABV85405.1"/>
    <property type="molecule type" value="Genomic_DNA"/>
</dbReference>
<protein>
    <recommendedName>
        <fullName evidence="3">Flagella basal body P-ring formation protein FlgA</fullName>
    </recommendedName>
</protein>
<dbReference type="eggNOG" id="COG1261">
    <property type="taxonomic scope" value="Bacteria"/>
</dbReference>
<dbReference type="PANTHER" id="PTHR36307">
    <property type="entry name" value="FLAGELLA BASAL BODY P-RING FORMATION PROTEIN FLGA"/>
    <property type="match status" value="1"/>
</dbReference>
<dbReference type="InterPro" id="IPR013974">
    <property type="entry name" value="SAF"/>
</dbReference>
<gene>
    <name evidence="8" type="ordered locus">Spea_0076</name>
</gene>
<evidence type="ECO:0000313" key="8">
    <source>
        <dbReference type="EMBL" id="ABV85405.1"/>
    </source>
</evidence>
<dbReference type="InterPro" id="IPR017585">
    <property type="entry name" value="SAF_FlgA"/>
</dbReference>
<reference evidence="8 9" key="1">
    <citation type="submission" date="2007-10" db="EMBL/GenBank/DDBJ databases">
        <title>Complete sequence of Shewanella pealeana ATCC 700345.</title>
        <authorList>
            <consortium name="US DOE Joint Genome Institute"/>
            <person name="Copeland A."/>
            <person name="Lucas S."/>
            <person name="Lapidus A."/>
            <person name="Barry K."/>
            <person name="Glavina del Rio T."/>
            <person name="Dalin E."/>
            <person name="Tice H."/>
            <person name="Pitluck S."/>
            <person name="Chertkov O."/>
            <person name="Brettin T."/>
            <person name="Bruce D."/>
            <person name="Detter J.C."/>
            <person name="Han C."/>
            <person name="Schmutz J."/>
            <person name="Larimer F."/>
            <person name="Land M."/>
            <person name="Hauser L."/>
            <person name="Kyrpides N."/>
            <person name="Kim E."/>
            <person name="Zhao J.-S.Z."/>
            <person name="Manno D."/>
            <person name="Hawari J."/>
            <person name="Richardson P."/>
        </authorList>
    </citation>
    <scope>NUCLEOTIDE SEQUENCE [LARGE SCALE GENOMIC DNA]</scope>
    <source>
        <strain evidence="9">ATCC 700345 / ANG-SQ1</strain>
    </source>
</reference>
<keyword evidence="9" id="KW-1185">Reference proteome</keyword>
<evidence type="ECO:0000256" key="2">
    <source>
        <dbReference type="ARBA" id="ARBA00010474"/>
    </source>
</evidence>
<name>A8GYL8_SHEPA</name>
<dbReference type="Pfam" id="PF13144">
    <property type="entry name" value="ChapFlgA"/>
    <property type="match status" value="1"/>
</dbReference>
<sequence length="254" mass="27912">MLNLYLSSNYTVFASFAGTITSCALLIFSCLFPHIVVAQEATGASTQLEQEMTQLITREINQWQKLMGIAQLTAKIKVRVPSGAKRLDVCQSGLSIEAGAIPLGNVQRKVNCASQGWSLYVRATVEVRAKVPVANRLLRRGEHISLADIEWQEVNLDASDRNLVGQLDQIVGRQVVRKLRRHQAIKSQQLDDPQWVNIGDRVIIEARSNGFYANMPGEALEGGGQGQAIRVRNLSSGKVISAYPIAKGRVATQF</sequence>
<evidence type="ECO:0000313" key="9">
    <source>
        <dbReference type="Proteomes" id="UP000002608"/>
    </source>
</evidence>
<comment type="similarity">
    <text evidence="2">Belongs to the FlgA family.</text>
</comment>
<dbReference type="Gene3D" id="2.30.30.760">
    <property type="match status" value="1"/>
</dbReference>
<evidence type="ECO:0000256" key="6">
    <source>
        <dbReference type="ARBA" id="ARBA00025643"/>
    </source>
</evidence>
<dbReference type="HOGENOM" id="CLU_070510_1_1_6"/>
<evidence type="ECO:0000256" key="1">
    <source>
        <dbReference type="ARBA" id="ARBA00004418"/>
    </source>
</evidence>